<accession>A0A2K5XRS1</accession>
<evidence type="ECO:0000313" key="1">
    <source>
        <dbReference type="Ensembl" id="ENSMLEP00000006008.1"/>
    </source>
</evidence>
<protein>
    <submittedName>
        <fullName evidence="1">Uncharacterized protein</fullName>
    </submittedName>
</protein>
<dbReference type="GeneTree" id="ENSGT00910000147319"/>
<sequence length="109" mass="11913">MRLEMKGVGDGDVEVKGLTRRTHSAYLSIFPELVMRSGPGGQSLSHYVSLWLPWWMEAGQVVWRLAVFLEDSGGRGFKAGITFHVPVHVCTVLLPSLNSTHPAPLVSGV</sequence>
<name>A0A2K5XRS1_MANLE</name>
<keyword evidence="2" id="KW-1185">Reference proteome</keyword>
<dbReference type="Ensembl" id="ENSMLET00000028150.1">
    <property type="protein sequence ID" value="ENSMLEP00000006008.1"/>
    <property type="gene ID" value="ENSMLEG00000025705.1"/>
</dbReference>
<dbReference type="AlphaFoldDB" id="A0A2K5XRS1"/>
<proteinExistence type="predicted"/>
<dbReference type="Proteomes" id="UP000233140">
    <property type="component" value="Unassembled WGS sequence"/>
</dbReference>
<reference evidence="1" key="2">
    <citation type="submission" date="2025-09" db="UniProtKB">
        <authorList>
            <consortium name="Ensembl"/>
        </authorList>
    </citation>
    <scope>IDENTIFICATION</scope>
</reference>
<organism evidence="1 2">
    <name type="scientific">Mandrillus leucophaeus</name>
    <name type="common">Drill</name>
    <name type="synonym">Papio leucophaeus</name>
    <dbReference type="NCBI Taxonomy" id="9568"/>
    <lineage>
        <taxon>Eukaryota</taxon>
        <taxon>Metazoa</taxon>
        <taxon>Chordata</taxon>
        <taxon>Craniata</taxon>
        <taxon>Vertebrata</taxon>
        <taxon>Euteleostomi</taxon>
        <taxon>Mammalia</taxon>
        <taxon>Eutheria</taxon>
        <taxon>Euarchontoglires</taxon>
        <taxon>Primates</taxon>
        <taxon>Haplorrhini</taxon>
        <taxon>Catarrhini</taxon>
        <taxon>Cercopithecidae</taxon>
        <taxon>Cercopithecinae</taxon>
        <taxon>Mandrillus</taxon>
    </lineage>
</organism>
<evidence type="ECO:0000313" key="2">
    <source>
        <dbReference type="Proteomes" id="UP000233140"/>
    </source>
</evidence>
<reference evidence="1" key="1">
    <citation type="submission" date="2025-08" db="UniProtKB">
        <authorList>
            <consortium name="Ensembl"/>
        </authorList>
    </citation>
    <scope>IDENTIFICATION</scope>
</reference>
<dbReference type="OMA" id="GFTRRTH"/>